<feature type="repeat" description="ANK" evidence="5">
    <location>
        <begin position="563"/>
        <end position="595"/>
    </location>
</feature>
<evidence type="ECO:0000313" key="11">
    <source>
        <dbReference type="Proteomes" id="UP000683360"/>
    </source>
</evidence>
<feature type="repeat" description="ANK" evidence="5">
    <location>
        <begin position="964"/>
        <end position="996"/>
    </location>
</feature>
<keyword evidence="2" id="KW-0677">Repeat</keyword>
<keyword evidence="11" id="KW-1185">Reference proteome</keyword>
<evidence type="ECO:0000256" key="4">
    <source>
        <dbReference type="ARBA" id="ARBA00023043"/>
    </source>
</evidence>
<feature type="repeat" description="ANK" evidence="5">
    <location>
        <begin position="662"/>
        <end position="694"/>
    </location>
</feature>
<dbReference type="EMBL" id="CAJPWZ010002768">
    <property type="protein sequence ID" value="CAG2245368.1"/>
    <property type="molecule type" value="Genomic_DNA"/>
</dbReference>
<feature type="compositionally biased region" description="Polar residues" evidence="6">
    <location>
        <begin position="1127"/>
        <end position="1141"/>
    </location>
</feature>
<proteinExistence type="predicted"/>
<feature type="domain" description="Nephrocystin 3-like N-terminal" evidence="7">
    <location>
        <begin position="53"/>
        <end position="208"/>
    </location>
</feature>
<dbReference type="PROSITE" id="PS50088">
    <property type="entry name" value="ANK_REPEAT"/>
    <property type="match status" value="17"/>
</dbReference>
<evidence type="ECO:0000313" key="10">
    <source>
        <dbReference type="EMBL" id="CAG2245368.1"/>
    </source>
</evidence>
<feature type="domain" description="TANC1/2-like AAA+ ATPase lid" evidence="8">
    <location>
        <begin position="238"/>
        <end position="322"/>
    </location>
</feature>
<protein>
    <submittedName>
        <fullName evidence="10">ANKRD50</fullName>
    </submittedName>
</protein>
<evidence type="ECO:0000256" key="3">
    <source>
        <dbReference type="ARBA" id="ARBA00022803"/>
    </source>
</evidence>
<feature type="repeat" description="ANK" evidence="5">
    <location>
        <begin position="629"/>
        <end position="661"/>
    </location>
</feature>
<dbReference type="OrthoDB" id="427518at2759"/>
<evidence type="ECO:0000256" key="6">
    <source>
        <dbReference type="SAM" id="MobiDB-lite"/>
    </source>
</evidence>
<feature type="repeat" description="ANK" evidence="5">
    <location>
        <begin position="1063"/>
        <end position="1095"/>
    </location>
</feature>
<keyword evidence="4 5" id="KW-0040">ANK repeat</keyword>
<dbReference type="SMART" id="SM00248">
    <property type="entry name" value="ANK"/>
    <property type="match status" value="17"/>
</dbReference>
<dbReference type="InterPro" id="IPR050889">
    <property type="entry name" value="Dendritic_Spine_Reg/Scaffold"/>
</dbReference>
<evidence type="ECO:0000259" key="8">
    <source>
        <dbReference type="Pfam" id="PF25520"/>
    </source>
</evidence>
<dbReference type="Pfam" id="PF25520">
    <property type="entry name" value="AAA_lid_TANC1"/>
    <property type="match status" value="1"/>
</dbReference>
<feature type="repeat" description="ANK" evidence="5">
    <location>
        <begin position="695"/>
        <end position="732"/>
    </location>
</feature>
<reference evidence="10" key="1">
    <citation type="submission" date="2021-03" db="EMBL/GenBank/DDBJ databases">
        <authorList>
            <person name="Bekaert M."/>
        </authorList>
    </citation>
    <scope>NUCLEOTIDE SEQUENCE</scope>
</reference>
<dbReference type="InterPro" id="IPR058056">
    <property type="entry name" value="WH_TANC1/2"/>
</dbReference>
<dbReference type="Proteomes" id="UP000683360">
    <property type="component" value="Unassembled WGS sequence"/>
</dbReference>
<dbReference type="InterPro" id="IPR002110">
    <property type="entry name" value="Ankyrin_rpt"/>
</dbReference>
<keyword evidence="1" id="KW-0597">Phosphoprotein</keyword>
<feature type="repeat" description="ANK" evidence="5">
    <location>
        <begin position="733"/>
        <end position="765"/>
    </location>
</feature>
<evidence type="ECO:0000259" key="9">
    <source>
        <dbReference type="Pfam" id="PF25521"/>
    </source>
</evidence>
<feature type="region of interest" description="Disordered" evidence="6">
    <location>
        <begin position="1085"/>
        <end position="1176"/>
    </location>
</feature>
<accession>A0A8S3UGK5</accession>
<feature type="repeat" description="ANK" evidence="5">
    <location>
        <begin position="931"/>
        <end position="963"/>
    </location>
</feature>
<dbReference type="PRINTS" id="PR01415">
    <property type="entry name" value="ANKYRIN"/>
</dbReference>
<feature type="repeat" description="ANK" evidence="5">
    <location>
        <begin position="832"/>
        <end position="864"/>
    </location>
</feature>
<feature type="repeat" description="ANK" evidence="5">
    <location>
        <begin position="596"/>
        <end position="628"/>
    </location>
</feature>
<organism evidence="10 11">
    <name type="scientific">Mytilus edulis</name>
    <name type="common">Blue mussel</name>
    <dbReference type="NCBI Taxonomy" id="6550"/>
    <lineage>
        <taxon>Eukaryota</taxon>
        <taxon>Metazoa</taxon>
        <taxon>Spiralia</taxon>
        <taxon>Lophotrochozoa</taxon>
        <taxon>Mollusca</taxon>
        <taxon>Bivalvia</taxon>
        <taxon>Autobranchia</taxon>
        <taxon>Pteriomorphia</taxon>
        <taxon>Mytilida</taxon>
        <taxon>Mytiloidea</taxon>
        <taxon>Mytilidae</taxon>
        <taxon>Mytilinae</taxon>
        <taxon>Mytilus</taxon>
    </lineage>
</organism>
<feature type="repeat" description="ANK" evidence="5">
    <location>
        <begin position="997"/>
        <end position="1029"/>
    </location>
</feature>
<sequence>MPPNHNNVEIEDVMPSYGCPVKMAQCLLKKRNFFCREWTFSKINHCLENRPTSKTCGALIVGGPGCGKSAVCAELTWPTVSQGKQCLLNQRLIAWHFCQAHDIESLSITSFILNLVNQLSESKQINGYLDIINDPEVQRLLNPVEIEKNPDLVFQQAVLEPLQMLEKPERTVFMIVDSIDECYLQSLGEKNGESRTIAELLANHHHNFPPWLLLVCSARKQSKTVTRMFTGFRKISLDDLRKSHVVRDVQQYILCRLDKEERLRQHLSRDTAEMLNQLHIKSNGCFLYLERVLDGVSENFIMLREIREIPGTLNGLYLWLCQRIFGRKQFTKIQPIINVILASNKPVNSKDLFDCVHIKNTDLTEDEFSKQIESMKKILIEGQNGSKILFHHSFAEWLLDVKHCTQKYLCNASEGHAMLAMRATMSADKLKPLEVQEMALHMLRGNFYDVLQYTNLVQWLMISGADIETSLSVGIPKEQKVTKLLLDAGAKLPSDPDEAETASMHASMIEEVDNEKQPTLDVSVNQVDSNGRTVLHNAAHEGNIQLLTTAIANGADLEAVDKKGQTALILSSRQGHAEIVAILLASKVCVDRTDDDGWTALRSAAWGGHNAVVLLLLGAGAGVDHADTDKRTALRAAAWGGHEEIVIQLLEHQAEVNKADNDGRTALIAAAYMGHAEIVQDLLKNNADVNQEDRDGRTALSVAAVCIRTSEGHEKVVGLLLENGAEVNHQDHDGMTPLLVAACEGHQEVCELLLEWDADIDHADNNGRTPLLAAASMGHSKIVNQLLVWGCAVDTIDSEGRIVLSIAAAQGNVNVVQQLLERGLDEMHRDNAGWSPLHMAAYEGHLEVCNCLIEHCAKVNEVDNDGRHPLILAAQEGHLEVVTSLVENGSTLDHRSHDQKTAFRVAALESHKKVVDYLYEQGANINYKDADGRSTVYMLSLENKVDILQYLLEIGADVESTDLEGRTALHISAWQGHFEIVSLLLKFGAKVNAVDNDNRTSLQSAAWQGHEKVVKLLLENGANVDHTCNQGATALCIAAQEGHEHCVRVLLQYHANPNHADQFGRTPIKVAMKSGHSGICKLLEENGATPMTKSRSNSSTSSNETRPTSTAGSAHTHATVTTGVIVNGNQLNSSPSESPDSTFDRRKSFASNNSSKSSSNMTSSTSQSNQSAPNSNECLTFTQQLQQCSMARHRARPVSRILSPVSEPQSPVQSPNITPSIEVMVHNEHNKLSPITERNLNIFAKSPVKFANCKDKEISATINIITNPNADFSDEPVWQINPQHFISMKNDLEKLKLHQKTNTEQSNVIMGQSALEMRSPEMRRKRNGIVTNPKITKSGAMNGHFSKISNLTGEERIMNGHGPMSISVGPGSNYSGPPRPNGLPLKKETPLY</sequence>
<evidence type="ECO:0000256" key="1">
    <source>
        <dbReference type="ARBA" id="ARBA00022553"/>
    </source>
</evidence>
<dbReference type="InterPro" id="IPR058018">
    <property type="entry name" value="AAA_lid_TANC1/2"/>
</dbReference>
<dbReference type="Pfam" id="PF24883">
    <property type="entry name" value="NPHP3_N"/>
    <property type="match status" value="1"/>
</dbReference>
<dbReference type="Pfam" id="PF25521">
    <property type="entry name" value="WHD_TANC1"/>
    <property type="match status" value="1"/>
</dbReference>
<comment type="caution">
    <text evidence="10">The sequence shown here is derived from an EMBL/GenBank/DDBJ whole genome shotgun (WGS) entry which is preliminary data.</text>
</comment>
<feature type="repeat" description="ANK" evidence="5">
    <location>
        <begin position="766"/>
        <end position="798"/>
    </location>
</feature>
<dbReference type="PANTHER" id="PTHR24166:SF48">
    <property type="entry name" value="PROTEIN VAPYRIN"/>
    <property type="match status" value="1"/>
</dbReference>
<feature type="repeat" description="ANK" evidence="5">
    <location>
        <begin position="865"/>
        <end position="897"/>
    </location>
</feature>
<name>A0A8S3UGK5_MYTED</name>
<dbReference type="Gene3D" id="1.25.40.20">
    <property type="entry name" value="Ankyrin repeat-containing domain"/>
    <property type="match status" value="5"/>
</dbReference>
<feature type="repeat" description="ANK" evidence="5">
    <location>
        <begin position="1030"/>
        <end position="1062"/>
    </location>
</feature>
<evidence type="ECO:0000259" key="7">
    <source>
        <dbReference type="Pfam" id="PF24883"/>
    </source>
</evidence>
<evidence type="ECO:0000256" key="2">
    <source>
        <dbReference type="ARBA" id="ARBA00022737"/>
    </source>
</evidence>
<dbReference type="Pfam" id="PF13637">
    <property type="entry name" value="Ank_4"/>
    <property type="match status" value="2"/>
</dbReference>
<dbReference type="InterPro" id="IPR056884">
    <property type="entry name" value="NPHP3-like_N"/>
</dbReference>
<feature type="repeat" description="ANK" evidence="5">
    <location>
        <begin position="799"/>
        <end position="831"/>
    </location>
</feature>
<dbReference type="PROSITE" id="PS50297">
    <property type="entry name" value="ANK_REP_REGION"/>
    <property type="match status" value="14"/>
</dbReference>
<feature type="repeat" description="ANK" evidence="5">
    <location>
        <begin position="530"/>
        <end position="562"/>
    </location>
</feature>
<feature type="repeat" description="ANK" evidence="5">
    <location>
        <begin position="898"/>
        <end position="930"/>
    </location>
</feature>
<keyword evidence="3" id="KW-0802">TPR repeat</keyword>
<dbReference type="InterPro" id="IPR036770">
    <property type="entry name" value="Ankyrin_rpt-contain_sf"/>
</dbReference>
<dbReference type="SUPFAM" id="SSF48403">
    <property type="entry name" value="Ankyrin repeat"/>
    <property type="match status" value="2"/>
</dbReference>
<feature type="compositionally biased region" description="Low complexity" evidence="6">
    <location>
        <begin position="1149"/>
        <end position="1176"/>
    </location>
</feature>
<feature type="domain" description="TANC1/2-like winged helix" evidence="9">
    <location>
        <begin position="324"/>
        <end position="458"/>
    </location>
</feature>
<dbReference type="Pfam" id="PF12796">
    <property type="entry name" value="Ank_2"/>
    <property type="match status" value="4"/>
</dbReference>
<dbReference type="PANTHER" id="PTHR24166">
    <property type="entry name" value="ROLLING PEBBLES, ISOFORM B"/>
    <property type="match status" value="1"/>
</dbReference>
<evidence type="ECO:0000256" key="5">
    <source>
        <dbReference type="PROSITE-ProRule" id="PRU00023"/>
    </source>
</evidence>
<gene>
    <name evidence="10" type="ORF">MEDL_57347</name>
</gene>
<feature type="compositionally biased region" description="Low complexity" evidence="6">
    <location>
        <begin position="1092"/>
        <end position="1124"/>
    </location>
</feature>
<feature type="region of interest" description="Disordered" evidence="6">
    <location>
        <begin position="1362"/>
        <end position="1392"/>
    </location>
</feature>